<dbReference type="Proteomes" id="UP000680638">
    <property type="component" value="Unassembled WGS sequence"/>
</dbReference>
<evidence type="ECO:0000313" key="1">
    <source>
        <dbReference type="EMBL" id="GIO67119.1"/>
    </source>
</evidence>
<keyword evidence="2" id="KW-1185">Reference proteome</keyword>
<dbReference type="InterPro" id="IPR043519">
    <property type="entry name" value="NT_sf"/>
</dbReference>
<dbReference type="SUPFAM" id="SSF81301">
    <property type="entry name" value="Nucleotidyltransferase"/>
    <property type="match status" value="1"/>
</dbReference>
<organism evidence="1 2">
    <name type="scientific">Paenibacillus cookii</name>
    <dbReference type="NCBI Taxonomy" id="157839"/>
    <lineage>
        <taxon>Bacteria</taxon>
        <taxon>Bacillati</taxon>
        <taxon>Bacillota</taxon>
        <taxon>Bacilli</taxon>
        <taxon>Bacillales</taxon>
        <taxon>Paenibacillaceae</taxon>
        <taxon>Paenibacillus</taxon>
    </lineage>
</organism>
<comment type="caution">
    <text evidence="1">The sequence shown here is derived from an EMBL/GenBank/DDBJ whole genome shotgun (WGS) entry which is preliminary data.</text>
</comment>
<evidence type="ECO:0008006" key="3">
    <source>
        <dbReference type="Google" id="ProtNLM"/>
    </source>
</evidence>
<reference evidence="1 2" key="1">
    <citation type="submission" date="2021-03" db="EMBL/GenBank/DDBJ databases">
        <title>Antimicrobial resistance genes in bacteria isolated from Japanese honey, and their potential for conferring macrolide and lincosamide resistance in the American foulbrood pathogen Paenibacillus larvae.</title>
        <authorList>
            <person name="Okamoto M."/>
            <person name="Kumagai M."/>
            <person name="Kanamori H."/>
            <person name="Takamatsu D."/>
        </authorList>
    </citation>
    <scope>NUCLEOTIDE SEQUENCE [LARGE SCALE GENOMIC DNA]</scope>
    <source>
        <strain evidence="1 2">J21TS3</strain>
    </source>
</reference>
<dbReference type="PANTHER" id="PTHR34822">
    <property type="entry name" value="GRPB DOMAIN PROTEIN (AFU_ORTHOLOGUE AFUA_1G01530)"/>
    <property type="match status" value="1"/>
</dbReference>
<dbReference type="InterPro" id="IPR007344">
    <property type="entry name" value="GrpB/CoaE"/>
</dbReference>
<accession>A0ABQ4LV47</accession>
<protein>
    <recommendedName>
        <fullName evidence="3">GrpB family protein</fullName>
    </recommendedName>
</protein>
<dbReference type="Gene3D" id="3.30.460.10">
    <property type="entry name" value="Beta Polymerase, domain 2"/>
    <property type="match status" value="1"/>
</dbReference>
<dbReference type="RefSeq" id="WP_212949229.1">
    <property type="nucleotide sequence ID" value="NZ_BORW01000007.1"/>
</dbReference>
<dbReference type="PANTHER" id="PTHR34822:SF1">
    <property type="entry name" value="GRPB FAMILY PROTEIN"/>
    <property type="match status" value="1"/>
</dbReference>
<dbReference type="Pfam" id="PF04229">
    <property type="entry name" value="GrpB"/>
    <property type="match status" value="1"/>
</dbReference>
<gene>
    <name evidence="1" type="ORF">J21TS3_19400</name>
</gene>
<sequence>MTDHTFYLVPYDPDWKREFAELGARIKHALGDTALRVDHIGSTSVAGLAAKPIIDVQVSVASLEPVELYKPQMEAIGFIHRADNEELTKRYFRESPGEKRVHIHIREKGSFGEQFALLFRDYLREHPDEGQIYAAEKQRLMLLYPNERQKYVEEKEPVIWEIMRRASRWSQRVGWKPGPADY</sequence>
<proteinExistence type="predicted"/>
<evidence type="ECO:0000313" key="2">
    <source>
        <dbReference type="Proteomes" id="UP000680638"/>
    </source>
</evidence>
<name>A0ABQ4LV47_9BACL</name>
<dbReference type="EMBL" id="BORW01000007">
    <property type="protein sequence ID" value="GIO67119.1"/>
    <property type="molecule type" value="Genomic_DNA"/>
</dbReference>